<feature type="region of interest" description="Disordered" evidence="1">
    <location>
        <begin position="750"/>
        <end position="777"/>
    </location>
</feature>
<keyword evidence="2" id="KW-0732">Signal</keyword>
<accession>A0A8J9ZPR1</accession>
<feature type="signal peptide" evidence="2">
    <location>
        <begin position="1"/>
        <end position="19"/>
    </location>
</feature>
<reference evidence="3" key="1">
    <citation type="submission" date="2022-01" db="EMBL/GenBank/DDBJ databases">
        <authorList>
            <person name="Braso-Vives M."/>
        </authorList>
    </citation>
    <scope>NUCLEOTIDE SEQUENCE</scope>
</reference>
<organism evidence="3 4">
    <name type="scientific">Branchiostoma lanceolatum</name>
    <name type="common">Common lancelet</name>
    <name type="synonym">Amphioxus lanceolatum</name>
    <dbReference type="NCBI Taxonomy" id="7740"/>
    <lineage>
        <taxon>Eukaryota</taxon>
        <taxon>Metazoa</taxon>
        <taxon>Chordata</taxon>
        <taxon>Cephalochordata</taxon>
        <taxon>Leptocardii</taxon>
        <taxon>Amphioxiformes</taxon>
        <taxon>Branchiostomatidae</taxon>
        <taxon>Branchiostoma</taxon>
    </lineage>
</organism>
<feature type="compositionally biased region" description="Polar residues" evidence="1">
    <location>
        <begin position="381"/>
        <end position="398"/>
    </location>
</feature>
<evidence type="ECO:0000256" key="1">
    <source>
        <dbReference type="SAM" id="MobiDB-lite"/>
    </source>
</evidence>
<dbReference type="InterPro" id="IPR053330">
    <property type="entry name" value="Mucin-22-like"/>
</dbReference>
<sequence>MVSVVYLALFLVFITEVKCFPAAVNGSDLSGKESRLLTVLQRKFHFNDAEVEATKELIEDEENGVDPKQDKVIFRLQVEEIVRKLRTMSKEEMERIKRLFSRKMGVARADEVFDAAEEIYASEKEANEELEESFKLNEGEEEAFEELVEDTKDGRDPETEDMEFKLGLSELADSYARLSPEQEERFKNLVEEEFGSEEGAKIFEEIREIHEEMEILKANPDGANGISLAAEKIDRVADDQENRMFWGELDVDVPDEGNEYNGNFGNNGMEEIEDFGNPNSVQYANASPIEAQNASANPVQAQNAGANPVQAQSPGANPIQTQSAGANPAQVHVTETNLSQVQAAGANPNPLQAADVTPQTAGANPTQAQTADAEIIYPKNGTINPSKDNGGIVNTSTSHVHEDLKHNGTSATTASTKQQKTGTPIGSNNTDIGSETTEPETDVRVITTTPVSNISSLVTSAQNETTNSEDIFSTSTPENMFSTSQPLTDTKHLESPINDTTNNATGTTITTMTVTRERTFAAQTNLSISEDGPQNKLENISGTPTAVPNVATTDNDETNSLNIITTSPSSGNSSVANDNVPVTETDVVSNAIVSGQDMDANSSGGGSLVDIPATVSPTVDAVFPANVTIPVDIADASAAVPTPIGSNSSSTESPFKGMENSKNGDTNQTTAADTATTNATASAEETSDNSVEEDRVSAANVTVGVGDLAGEEGDKNDDDDDWWLWDNLPDWSDDDDDWWLWHYSTTIPMTTESDFNSDADTADNDPRYPTLYQADSV</sequence>
<gene>
    <name evidence="3" type="primary">Hypp2279</name>
    <name evidence="3" type="ORF">BLAG_LOCUS16747</name>
</gene>
<feature type="region of interest" description="Disordered" evidence="1">
    <location>
        <begin position="529"/>
        <end position="559"/>
    </location>
</feature>
<feature type="chain" id="PRO_5035460651" evidence="2">
    <location>
        <begin position="20"/>
        <end position="777"/>
    </location>
</feature>
<protein>
    <submittedName>
        <fullName evidence="3">Hypp2279 protein</fullName>
    </submittedName>
</protein>
<feature type="compositionally biased region" description="Polar residues" evidence="1">
    <location>
        <begin position="459"/>
        <end position="488"/>
    </location>
</feature>
<evidence type="ECO:0000313" key="4">
    <source>
        <dbReference type="Proteomes" id="UP000838412"/>
    </source>
</evidence>
<feature type="region of interest" description="Disordered" evidence="1">
    <location>
        <begin position="358"/>
        <end position="440"/>
    </location>
</feature>
<proteinExistence type="predicted"/>
<dbReference type="OrthoDB" id="10068917at2759"/>
<feature type="compositionally biased region" description="Polar residues" evidence="1">
    <location>
        <begin position="644"/>
        <end position="653"/>
    </location>
</feature>
<feature type="region of interest" description="Disordered" evidence="1">
    <location>
        <begin position="459"/>
        <end position="505"/>
    </location>
</feature>
<evidence type="ECO:0000313" key="3">
    <source>
        <dbReference type="EMBL" id="CAH1259441.1"/>
    </source>
</evidence>
<feature type="compositionally biased region" description="Polar residues" evidence="1">
    <location>
        <begin position="407"/>
        <end position="436"/>
    </location>
</feature>
<dbReference type="AlphaFoldDB" id="A0A8J9ZPR1"/>
<dbReference type="PANTHER" id="PTHR37000">
    <property type="entry name" value="MUCIN-22"/>
    <property type="match status" value="1"/>
</dbReference>
<name>A0A8J9ZPR1_BRALA</name>
<feature type="compositionally biased region" description="Low complexity" evidence="1">
    <location>
        <begin position="665"/>
        <end position="684"/>
    </location>
</feature>
<dbReference type="EMBL" id="OV696688">
    <property type="protein sequence ID" value="CAH1259441.1"/>
    <property type="molecule type" value="Genomic_DNA"/>
</dbReference>
<feature type="compositionally biased region" description="Polar residues" evidence="1">
    <location>
        <begin position="358"/>
        <end position="370"/>
    </location>
</feature>
<feature type="compositionally biased region" description="Polar residues" evidence="1">
    <location>
        <begin position="536"/>
        <end position="559"/>
    </location>
</feature>
<feature type="compositionally biased region" description="Polar residues" evidence="1">
    <location>
        <begin position="292"/>
        <end position="325"/>
    </location>
</feature>
<evidence type="ECO:0000256" key="2">
    <source>
        <dbReference type="SAM" id="SignalP"/>
    </source>
</evidence>
<feature type="region of interest" description="Disordered" evidence="1">
    <location>
        <begin position="639"/>
        <end position="698"/>
    </location>
</feature>
<keyword evidence="4" id="KW-1185">Reference proteome</keyword>
<dbReference type="PANTHER" id="PTHR37000:SF5">
    <property type="entry name" value="COILED-COIL DOMAIN-CONTAINING PROTEIN 86"/>
    <property type="match status" value="1"/>
</dbReference>
<dbReference type="Proteomes" id="UP000838412">
    <property type="component" value="Chromosome 3"/>
</dbReference>
<feature type="region of interest" description="Disordered" evidence="1">
    <location>
        <begin position="292"/>
        <end position="330"/>
    </location>
</feature>